<feature type="domain" description="MJ1316 RNA cyclic group end recognition" evidence="1">
    <location>
        <begin position="243"/>
        <end position="312"/>
    </location>
</feature>
<dbReference type="STRING" id="1890364.A0A2P6NF22"/>
<comment type="caution">
    <text evidence="2">The sequence shown here is derived from an EMBL/GenBank/DDBJ whole genome shotgun (WGS) entry which is preliminary data.</text>
</comment>
<proteinExistence type="predicted"/>
<dbReference type="Proteomes" id="UP000241769">
    <property type="component" value="Unassembled WGS sequence"/>
</dbReference>
<accession>A0A2P6NF22</accession>
<evidence type="ECO:0000313" key="2">
    <source>
        <dbReference type="EMBL" id="PRP82532.1"/>
    </source>
</evidence>
<organism evidence="2 3">
    <name type="scientific">Planoprotostelium fungivorum</name>
    <dbReference type="NCBI Taxonomy" id="1890364"/>
    <lineage>
        <taxon>Eukaryota</taxon>
        <taxon>Amoebozoa</taxon>
        <taxon>Evosea</taxon>
        <taxon>Variosea</taxon>
        <taxon>Cavosteliida</taxon>
        <taxon>Cavosteliaceae</taxon>
        <taxon>Planoprotostelium</taxon>
    </lineage>
</organism>
<dbReference type="AlphaFoldDB" id="A0A2P6NF22"/>
<reference evidence="2 3" key="1">
    <citation type="journal article" date="2018" name="Genome Biol. Evol.">
        <title>Multiple Roots of Fruiting Body Formation in Amoebozoa.</title>
        <authorList>
            <person name="Hillmann F."/>
            <person name="Forbes G."/>
            <person name="Novohradska S."/>
            <person name="Ferling I."/>
            <person name="Riege K."/>
            <person name="Groth M."/>
            <person name="Westermann M."/>
            <person name="Marz M."/>
            <person name="Spaller T."/>
            <person name="Winckler T."/>
            <person name="Schaap P."/>
            <person name="Glockner G."/>
        </authorList>
    </citation>
    <scope>NUCLEOTIDE SEQUENCE [LARGE SCALE GENOMIC DNA]</scope>
    <source>
        <strain evidence="2 3">Jena</strain>
    </source>
</reference>
<dbReference type="InterPro" id="IPR040459">
    <property type="entry name" value="MJ1316"/>
</dbReference>
<evidence type="ECO:0000313" key="3">
    <source>
        <dbReference type="Proteomes" id="UP000241769"/>
    </source>
</evidence>
<dbReference type="InParanoid" id="A0A2P6NF22"/>
<evidence type="ECO:0000259" key="1">
    <source>
        <dbReference type="Pfam" id="PF04457"/>
    </source>
</evidence>
<protein>
    <recommendedName>
        <fullName evidence="1">MJ1316 RNA cyclic group end recognition domain-containing protein</fullName>
    </recommendedName>
</protein>
<dbReference type="OrthoDB" id="19211at2759"/>
<dbReference type="EMBL" id="MDYQ01000101">
    <property type="protein sequence ID" value="PRP82532.1"/>
    <property type="molecule type" value="Genomic_DNA"/>
</dbReference>
<name>A0A2P6NF22_9EUKA</name>
<dbReference type="Pfam" id="PF04457">
    <property type="entry name" value="MJ1316"/>
    <property type="match status" value="1"/>
</dbReference>
<keyword evidence="3" id="KW-1185">Reference proteome</keyword>
<gene>
    <name evidence="2" type="ORF">PROFUN_10102</name>
</gene>
<sequence length="326" mass="38107">MAVELKTSVGRALSDSWWYTSSYCVWITPEGGDEEVARFRFTMSLKRGRDDTVPAWRRSHDKMILEWRHQRQPPTSDPSFALNTMEVILRGASSSQRHMQKREKKEESLETIHENHSDLPVHLSDVSVHLSFIPSIHTKSSSVRHNYIYTFLSDTQLQMKSKRTISKKEQDIQSLEKLFPQEGATEVWSIYKTSGYSTEKAIKQLCRGDRHLYDSKMEEYKQSRVTKNTTTQIEEETTKKTGKTADEVYNRLQWDRLFNKQETIIGYEDRFIGVQEIAYELFAENRDLVGEVFIPWHRVRYFRTGDNVIWSRQSPLVAIPTVSPTA</sequence>